<dbReference type="EMBL" id="FNBX01000020">
    <property type="protein sequence ID" value="SDF95761.1"/>
    <property type="molecule type" value="Genomic_DNA"/>
</dbReference>
<reference evidence="3" key="1">
    <citation type="submission" date="2016-10" db="EMBL/GenBank/DDBJ databases">
        <authorList>
            <person name="Varghese N."/>
            <person name="Submissions S."/>
        </authorList>
    </citation>
    <scope>NUCLEOTIDE SEQUENCE [LARGE SCALE GENOMIC DNA]</scope>
    <source>
        <strain evidence="3">KHC7</strain>
    </source>
</reference>
<evidence type="ECO:0000313" key="2">
    <source>
        <dbReference type="EMBL" id="SDF95761.1"/>
    </source>
</evidence>
<accession>A0A1G7QB33</accession>
<gene>
    <name evidence="2" type="ORF">SAMN05192586_12034</name>
</gene>
<evidence type="ECO:0000313" key="3">
    <source>
        <dbReference type="Proteomes" id="UP000199355"/>
    </source>
</evidence>
<keyword evidence="3" id="KW-1185">Reference proteome</keyword>
<evidence type="ECO:0000256" key="1">
    <source>
        <dbReference type="SAM" id="MobiDB-lite"/>
    </source>
</evidence>
<dbReference type="AlphaFoldDB" id="A0A1G7QB33"/>
<sequence length="60" mass="6104">MKSMHNPFAAAIAPRAAASGRAPGKKTGLRAAPNARRTAAGKMRPPCARSPALAKARPAV</sequence>
<dbReference type="STRING" id="571438.SAMN05192586_12034"/>
<feature type="compositionally biased region" description="Low complexity" evidence="1">
    <location>
        <begin position="9"/>
        <end position="22"/>
    </location>
</feature>
<proteinExistence type="predicted"/>
<name>A0A1G7QB33_9BACT</name>
<feature type="region of interest" description="Disordered" evidence="1">
    <location>
        <begin position="1"/>
        <end position="60"/>
    </location>
</feature>
<dbReference type="Proteomes" id="UP000199355">
    <property type="component" value="Unassembled WGS sequence"/>
</dbReference>
<protein>
    <submittedName>
        <fullName evidence="2">Uncharacterized protein</fullName>
    </submittedName>
</protein>
<organism evidence="2 3">
    <name type="scientific">Desulfovibrio legallii</name>
    <dbReference type="NCBI Taxonomy" id="571438"/>
    <lineage>
        <taxon>Bacteria</taxon>
        <taxon>Pseudomonadati</taxon>
        <taxon>Thermodesulfobacteriota</taxon>
        <taxon>Desulfovibrionia</taxon>
        <taxon>Desulfovibrionales</taxon>
        <taxon>Desulfovibrionaceae</taxon>
        <taxon>Desulfovibrio</taxon>
    </lineage>
</organism>